<name>A0A3G6J040_9CORY</name>
<keyword evidence="2" id="KW-1185">Reference proteome</keyword>
<protein>
    <recommendedName>
        <fullName evidence="3">FCS-type domain-containing protein</fullName>
    </recommendedName>
</protein>
<sequence>MSVHNESTCAWCSKIMSATGRGRRRKYCSQACRQRAYEQRSGRQGQRLPVDAVVLSQAKVATLKDALFELRCAAEDVATAVEEQADAEELQLLSKELVELAKRIEQMR</sequence>
<accession>A0A3G6J040</accession>
<dbReference type="EMBL" id="CP033897">
    <property type="protein sequence ID" value="AZA11401.1"/>
    <property type="molecule type" value="Genomic_DNA"/>
</dbReference>
<dbReference type="Proteomes" id="UP000271587">
    <property type="component" value="Chromosome"/>
</dbReference>
<evidence type="ECO:0000313" key="1">
    <source>
        <dbReference type="EMBL" id="AZA11401.1"/>
    </source>
</evidence>
<reference evidence="1 2" key="1">
    <citation type="submission" date="2018-11" db="EMBL/GenBank/DDBJ databases">
        <authorList>
            <person name="Kleinhagauer T."/>
            <person name="Glaeser S.P."/>
            <person name="Spergser J."/>
            <person name="Ruckert C."/>
            <person name="Kaempfer P."/>
            <person name="Busse H.-J."/>
        </authorList>
    </citation>
    <scope>NUCLEOTIDE SEQUENCE [LARGE SCALE GENOMIC DNA]</scope>
    <source>
        <strain evidence="1 2">W8</strain>
    </source>
</reference>
<evidence type="ECO:0008006" key="3">
    <source>
        <dbReference type="Google" id="ProtNLM"/>
    </source>
</evidence>
<organism evidence="1 2">
    <name type="scientific">Corynebacterium gerontici</name>
    <dbReference type="NCBI Taxonomy" id="2079234"/>
    <lineage>
        <taxon>Bacteria</taxon>
        <taxon>Bacillati</taxon>
        <taxon>Actinomycetota</taxon>
        <taxon>Actinomycetes</taxon>
        <taxon>Mycobacteriales</taxon>
        <taxon>Corynebacteriaceae</taxon>
        <taxon>Corynebacterium</taxon>
    </lineage>
</organism>
<dbReference type="AlphaFoldDB" id="A0A3G6J040"/>
<dbReference type="RefSeq" id="WP_123933969.1">
    <property type="nucleotide sequence ID" value="NZ_CP033897.1"/>
</dbReference>
<evidence type="ECO:0000313" key="2">
    <source>
        <dbReference type="Proteomes" id="UP000271587"/>
    </source>
</evidence>
<gene>
    <name evidence="1" type="ORF">CGERO_05465</name>
</gene>
<dbReference type="KEGG" id="cgk:CGERO_05465"/>
<dbReference type="OrthoDB" id="4219687at2"/>
<proteinExistence type="predicted"/>